<sequence>MLPKQCPASLLGAVLTFWAGFAVRGGFGPLALAADAEGWQRTWPGHELEASSTATTATLLSTTSTVVDCSSPAPVAPVPAAPQPLRVVGDGLTATVEIPLAALVGASAAGACGAAWRQLTWRSSARVAFEPIGEARIHYEEDAGWVHERLLLWPSAADGSEWMVYAAGTDLHAEAWTDYRSAAISLLRRARGEVVLEHGSDAADWRTQDAVDWNGGRLAVPSATALELSAAAILRERRGLDRGADGEWVPIEYVTTEEIESWRDAEIAAADRLRPARARLDDRLFRAGEVGGARAPPAEPGGTGAAAADSAGQDDLHTCWTDVDETGARFKEWRKAVQESTQEVFSDSSLRRPPARLEARRMMCRHGGAPEIWFQERRKEAGISRRDRAYHEVQTLIECLYLAGACDQVNMGELASLEVVARRLLQCAGACARGADRANWAAAKHLAGTTNPQDLVPDALRSFASRRSKEERELEALRARAISWPGCWMIGARAPARPSGGGGFATTAEAAAVELEDAAAAAPELQAAVAGAGVAQVVRGHCIVVSRLENGDGAMAWCLKCGRRFWKRSPPAGTGLLGSCKGRPAPGERAAEARRLLMRLQEPKSKARLLAPQAPTEEEQARLAAVLRGGAGAAGGAGAPAGAGRPPRWGLRPAVADAWQAAALHGFASPAAAARWAQARVEAGWESPFGDGGAAPARGAAAGRGFRAPPRYGRSSMYGGGSSMYGGGYGSSMYGGGYGGGYGGSMYGSAPPGWRLATPGAAGQRLSDADCCSTAVCASRARAGPLPVAAAAASPMETGGRHGRAALRHLREPARDLAGHGGEERAAAVAAGAGRGMGGGMYGNRQQESEFFAPKRPEAEGEGQQQHPVRLADLREMNASFLDALHAHGVRLASAAARLLESVVGPRLWARDWRAAAVAIGAAALAAAARAWLRRRRRLAWRALSAGSYLAAGPLLTGPQPLAFAGALAPRAAL</sequence>
<accession>A0ABN9TDC1</accession>
<dbReference type="Proteomes" id="UP001189429">
    <property type="component" value="Unassembled WGS sequence"/>
</dbReference>
<evidence type="ECO:0000313" key="4">
    <source>
        <dbReference type="Proteomes" id="UP001189429"/>
    </source>
</evidence>
<name>A0ABN9TDC1_9DINO</name>
<keyword evidence="2" id="KW-0812">Transmembrane</keyword>
<keyword evidence="2" id="KW-1133">Transmembrane helix</keyword>
<gene>
    <name evidence="3" type="ORF">PCOR1329_LOCUS37999</name>
</gene>
<organism evidence="3 4">
    <name type="scientific">Prorocentrum cordatum</name>
    <dbReference type="NCBI Taxonomy" id="2364126"/>
    <lineage>
        <taxon>Eukaryota</taxon>
        <taxon>Sar</taxon>
        <taxon>Alveolata</taxon>
        <taxon>Dinophyceae</taxon>
        <taxon>Prorocentrales</taxon>
        <taxon>Prorocentraceae</taxon>
        <taxon>Prorocentrum</taxon>
    </lineage>
</organism>
<keyword evidence="4" id="KW-1185">Reference proteome</keyword>
<comment type="caution">
    <text evidence="3">The sequence shown here is derived from an EMBL/GenBank/DDBJ whole genome shotgun (WGS) entry which is preliminary data.</text>
</comment>
<keyword evidence="2" id="KW-0472">Membrane</keyword>
<reference evidence="3" key="1">
    <citation type="submission" date="2023-10" db="EMBL/GenBank/DDBJ databases">
        <authorList>
            <person name="Chen Y."/>
            <person name="Shah S."/>
            <person name="Dougan E. K."/>
            <person name="Thang M."/>
            <person name="Chan C."/>
        </authorList>
    </citation>
    <scope>NUCLEOTIDE SEQUENCE [LARGE SCALE GENOMIC DNA]</scope>
</reference>
<evidence type="ECO:0000313" key="3">
    <source>
        <dbReference type="EMBL" id="CAK0843751.1"/>
    </source>
</evidence>
<evidence type="ECO:0000256" key="2">
    <source>
        <dbReference type="SAM" id="Phobius"/>
    </source>
</evidence>
<protein>
    <submittedName>
        <fullName evidence="3">Uncharacterized protein</fullName>
    </submittedName>
</protein>
<feature type="region of interest" description="Disordered" evidence="1">
    <location>
        <begin position="290"/>
        <end position="310"/>
    </location>
</feature>
<dbReference type="EMBL" id="CAUYUJ010014605">
    <property type="protein sequence ID" value="CAK0843751.1"/>
    <property type="molecule type" value="Genomic_DNA"/>
</dbReference>
<proteinExistence type="predicted"/>
<feature type="transmembrane region" description="Helical" evidence="2">
    <location>
        <begin position="913"/>
        <end position="933"/>
    </location>
</feature>
<evidence type="ECO:0000256" key="1">
    <source>
        <dbReference type="SAM" id="MobiDB-lite"/>
    </source>
</evidence>